<dbReference type="AlphaFoldDB" id="X1NQC0"/>
<comment type="caution">
    <text evidence="1">The sequence shown here is derived from an EMBL/GenBank/DDBJ whole genome shotgun (WGS) entry which is preliminary data.</text>
</comment>
<dbReference type="EMBL" id="BARV01028269">
    <property type="protein sequence ID" value="GAI45808.1"/>
    <property type="molecule type" value="Genomic_DNA"/>
</dbReference>
<sequence length="61" mass="6976">MYTFLPIIDSLSRPDCVGDLIKNIGLMRRKSGERYIVEEPGGMRDGWIAIQPVDIEMGCYR</sequence>
<protein>
    <submittedName>
        <fullName evidence="1">Uncharacterized protein</fullName>
    </submittedName>
</protein>
<gene>
    <name evidence="1" type="ORF">S06H3_45304</name>
</gene>
<accession>X1NQC0</accession>
<feature type="non-terminal residue" evidence="1">
    <location>
        <position position="61"/>
    </location>
</feature>
<evidence type="ECO:0000313" key="1">
    <source>
        <dbReference type="EMBL" id="GAI45808.1"/>
    </source>
</evidence>
<organism evidence="1">
    <name type="scientific">marine sediment metagenome</name>
    <dbReference type="NCBI Taxonomy" id="412755"/>
    <lineage>
        <taxon>unclassified sequences</taxon>
        <taxon>metagenomes</taxon>
        <taxon>ecological metagenomes</taxon>
    </lineage>
</organism>
<name>X1NQC0_9ZZZZ</name>
<proteinExistence type="predicted"/>
<reference evidence="1" key="1">
    <citation type="journal article" date="2014" name="Front. Microbiol.">
        <title>High frequency of phylogenetically diverse reductive dehalogenase-homologous genes in deep subseafloor sedimentary metagenomes.</title>
        <authorList>
            <person name="Kawai M."/>
            <person name="Futagami T."/>
            <person name="Toyoda A."/>
            <person name="Takaki Y."/>
            <person name="Nishi S."/>
            <person name="Hori S."/>
            <person name="Arai W."/>
            <person name="Tsubouchi T."/>
            <person name="Morono Y."/>
            <person name="Uchiyama I."/>
            <person name="Ito T."/>
            <person name="Fujiyama A."/>
            <person name="Inagaki F."/>
            <person name="Takami H."/>
        </authorList>
    </citation>
    <scope>NUCLEOTIDE SEQUENCE</scope>
    <source>
        <strain evidence="1">Expedition CK06-06</strain>
    </source>
</reference>